<organism evidence="1 2">
    <name type="scientific">Dyella soli</name>
    <dbReference type="NCBI Taxonomy" id="522319"/>
    <lineage>
        <taxon>Bacteria</taxon>
        <taxon>Pseudomonadati</taxon>
        <taxon>Pseudomonadota</taxon>
        <taxon>Gammaproteobacteria</taxon>
        <taxon>Lysobacterales</taxon>
        <taxon>Rhodanobacteraceae</taxon>
        <taxon>Dyella</taxon>
    </lineage>
</organism>
<reference evidence="1 2" key="1">
    <citation type="submission" date="2019-02" db="EMBL/GenBank/DDBJ databases">
        <title>Dyella amyloliquefaciens sp. nov., isolated from forest soil.</title>
        <authorList>
            <person name="Gao Z.-H."/>
            <person name="Qiu L.-H."/>
        </authorList>
    </citation>
    <scope>NUCLEOTIDE SEQUENCE [LARGE SCALE GENOMIC DNA]</scope>
    <source>
        <strain evidence="1 2">KACC 12747</strain>
    </source>
</reference>
<proteinExistence type="predicted"/>
<evidence type="ECO:0000313" key="1">
    <source>
        <dbReference type="EMBL" id="TCI06210.1"/>
    </source>
</evidence>
<dbReference type="AlphaFoldDB" id="A0A4R0YJV0"/>
<dbReference type="Proteomes" id="UP000291822">
    <property type="component" value="Unassembled WGS sequence"/>
</dbReference>
<accession>A0A4R0YJV0</accession>
<sequence>MDSNDAPDAGATRSTFTVDELLDDTMAWLYRIRMVVTESREGVPDRRMPHTARVRVNLEKVRIFADRGLECVKSARLQLASKQGLPGIE</sequence>
<dbReference type="EMBL" id="SJTG01000007">
    <property type="protein sequence ID" value="TCI06210.1"/>
    <property type="molecule type" value="Genomic_DNA"/>
</dbReference>
<protein>
    <submittedName>
        <fullName evidence="1">Uncharacterized protein</fullName>
    </submittedName>
</protein>
<dbReference type="RefSeq" id="WP_131152637.1">
    <property type="nucleotide sequence ID" value="NZ_SJTG01000007.1"/>
</dbReference>
<keyword evidence="2" id="KW-1185">Reference proteome</keyword>
<gene>
    <name evidence="1" type="ORF">EZM97_35425</name>
</gene>
<name>A0A4R0YJV0_9GAMM</name>
<evidence type="ECO:0000313" key="2">
    <source>
        <dbReference type="Proteomes" id="UP000291822"/>
    </source>
</evidence>
<comment type="caution">
    <text evidence="1">The sequence shown here is derived from an EMBL/GenBank/DDBJ whole genome shotgun (WGS) entry which is preliminary data.</text>
</comment>